<dbReference type="SUPFAM" id="SSF46785">
    <property type="entry name" value="Winged helix' DNA-binding domain"/>
    <property type="match status" value="1"/>
</dbReference>
<dbReference type="EMBL" id="PYGD01000001">
    <property type="protein sequence ID" value="PSK94511.1"/>
    <property type="molecule type" value="Genomic_DNA"/>
</dbReference>
<evidence type="ECO:0000313" key="6">
    <source>
        <dbReference type="Proteomes" id="UP000240572"/>
    </source>
</evidence>
<proteinExistence type="predicted"/>
<dbReference type="PANTHER" id="PTHR30154:SF34">
    <property type="entry name" value="TRANSCRIPTIONAL REGULATOR AZLB"/>
    <property type="match status" value="1"/>
</dbReference>
<gene>
    <name evidence="5" type="ORF">B0I18_101667</name>
</gene>
<accession>A0A2P8DBB3</accession>
<dbReference type="SMART" id="SM00344">
    <property type="entry name" value="HTH_ASNC"/>
    <property type="match status" value="1"/>
</dbReference>
<dbReference type="InterPro" id="IPR019888">
    <property type="entry name" value="Tscrpt_reg_AsnC-like"/>
</dbReference>
<dbReference type="PROSITE" id="PS50956">
    <property type="entry name" value="HTH_ASNC_2"/>
    <property type="match status" value="1"/>
</dbReference>
<dbReference type="PANTHER" id="PTHR30154">
    <property type="entry name" value="LEUCINE-RESPONSIVE REGULATORY PROTEIN"/>
    <property type="match status" value="1"/>
</dbReference>
<dbReference type="GO" id="GO:0005829">
    <property type="term" value="C:cytosol"/>
    <property type="evidence" value="ECO:0007669"/>
    <property type="project" value="TreeGrafter"/>
</dbReference>
<dbReference type="GO" id="GO:0043200">
    <property type="term" value="P:response to amino acid"/>
    <property type="evidence" value="ECO:0007669"/>
    <property type="project" value="TreeGrafter"/>
</dbReference>
<dbReference type="Gene3D" id="3.30.70.920">
    <property type="match status" value="1"/>
</dbReference>
<comment type="caution">
    <text evidence="5">The sequence shown here is derived from an EMBL/GenBank/DDBJ whole genome shotgun (WGS) entry which is preliminary data.</text>
</comment>
<dbReference type="InterPro" id="IPR019885">
    <property type="entry name" value="Tscrpt_reg_HTH_AsnC-type_CS"/>
</dbReference>
<evidence type="ECO:0000256" key="2">
    <source>
        <dbReference type="ARBA" id="ARBA00023125"/>
    </source>
</evidence>
<dbReference type="CDD" id="cd00090">
    <property type="entry name" value="HTH_ARSR"/>
    <property type="match status" value="1"/>
</dbReference>
<dbReference type="Gene3D" id="1.10.10.10">
    <property type="entry name" value="Winged helix-like DNA-binding domain superfamily/Winged helix DNA-binding domain"/>
    <property type="match status" value="1"/>
</dbReference>
<dbReference type="InterPro" id="IPR011991">
    <property type="entry name" value="ArsR-like_HTH"/>
</dbReference>
<reference evidence="5 6" key="1">
    <citation type="submission" date="2018-03" db="EMBL/GenBank/DDBJ databases">
        <title>Genomic Encyclopedia of Type Strains, Phase III (KMG-III): the genomes of soil and plant-associated and newly described type strains.</title>
        <authorList>
            <person name="Whitman W."/>
        </authorList>
    </citation>
    <scope>NUCLEOTIDE SEQUENCE [LARGE SCALE GENOMIC DNA]</scope>
    <source>
        <strain evidence="5 6">CGMCC 1.12700</strain>
    </source>
</reference>
<dbReference type="InterPro" id="IPR000485">
    <property type="entry name" value="AsnC-type_HTH_dom"/>
</dbReference>
<feature type="domain" description="HTH asnC-type" evidence="4">
    <location>
        <begin position="5"/>
        <end position="66"/>
    </location>
</feature>
<evidence type="ECO:0000256" key="3">
    <source>
        <dbReference type="ARBA" id="ARBA00023163"/>
    </source>
</evidence>
<evidence type="ECO:0000313" key="5">
    <source>
        <dbReference type="EMBL" id="PSK94511.1"/>
    </source>
</evidence>
<organism evidence="5 6">
    <name type="scientific">Taibaiella chishuiensis</name>
    <dbReference type="NCBI Taxonomy" id="1434707"/>
    <lineage>
        <taxon>Bacteria</taxon>
        <taxon>Pseudomonadati</taxon>
        <taxon>Bacteroidota</taxon>
        <taxon>Chitinophagia</taxon>
        <taxon>Chitinophagales</taxon>
        <taxon>Chitinophagaceae</taxon>
        <taxon>Taibaiella</taxon>
    </lineage>
</organism>
<evidence type="ECO:0000259" key="4">
    <source>
        <dbReference type="PROSITE" id="PS50956"/>
    </source>
</evidence>
<name>A0A2P8DBB3_9BACT</name>
<dbReference type="InterPro" id="IPR011008">
    <property type="entry name" value="Dimeric_a/b-barrel"/>
</dbReference>
<dbReference type="PROSITE" id="PS00519">
    <property type="entry name" value="HTH_ASNC_1"/>
    <property type="match status" value="1"/>
</dbReference>
<dbReference type="Proteomes" id="UP000240572">
    <property type="component" value="Unassembled WGS sequence"/>
</dbReference>
<dbReference type="InterPro" id="IPR019887">
    <property type="entry name" value="Tscrpt_reg_AsnC/Lrp_C"/>
</dbReference>
<dbReference type="OrthoDB" id="9800326at2"/>
<dbReference type="Pfam" id="PF01037">
    <property type="entry name" value="AsnC_trans_reg"/>
    <property type="match status" value="1"/>
</dbReference>
<protein>
    <submittedName>
        <fullName evidence="5">Lrp/AsnC family leucine-responsive transcriptional regulator</fullName>
    </submittedName>
</protein>
<dbReference type="InterPro" id="IPR036390">
    <property type="entry name" value="WH_DNA-bd_sf"/>
</dbReference>
<dbReference type="PRINTS" id="PR00033">
    <property type="entry name" value="HTHASNC"/>
</dbReference>
<dbReference type="GO" id="GO:0043565">
    <property type="term" value="F:sequence-specific DNA binding"/>
    <property type="evidence" value="ECO:0007669"/>
    <property type="project" value="InterPro"/>
</dbReference>
<sequence length="155" mass="17789">MPYRPDATDKRILKLLQANGRLSAKEIADKIGLTVTPTYERIRKIEQSGIIRSVVALLDREQLDLKTVVYCNVSLQVHALRVLQQFEKAVRKMEEVMECYHITGNFDYLLKVAVPDMNAYQKFLTQKLAALDHIAQVHSNFVMTDVKYTTAYEIA</sequence>
<dbReference type="GO" id="GO:0006355">
    <property type="term" value="P:regulation of DNA-templated transcription"/>
    <property type="evidence" value="ECO:0007669"/>
    <property type="project" value="UniProtKB-ARBA"/>
</dbReference>
<dbReference type="RefSeq" id="WP_106521212.1">
    <property type="nucleotide sequence ID" value="NZ_PYGD01000001.1"/>
</dbReference>
<evidence type="ECO:0000256" key="1">
    <source>
        <dbReference type="ARBA" id="ARBA00023015"/>
    </source>
</evidence>
<dbReference type="AlphaFoldDB" id="A0A2P8DBB3"/>
<dbReference type="SUPFAM" id="SSF54909">
    <property type="entry name" value="Dimeric alpha+beta barrel"/>
    <property type="match status" value="1"/>
</dbReference>
<keyword evidence="2" id="KW-0238">DNA-binding</keyword>
<keyword evidence="3" id="KW-0804">Transcription</keyword>
<dbReference type="InterPro" id="IPR036388">
    <property type="entry name" value="WH-like_DNA-bd_sf"/>
</dbReference>
<keyword evidence="1" id="KW-0805">Transcription regulation</keyword>
<dbReference type="Pfam" id="PF13412">
    <property type="entry name" value="HTH_24"/>
    <property type="match status" value="1"/>
</dbReference>
<keyword evidence="6" id="KW-1185">Reference proteome</keyword>